<dbReference type="PANTHER" id="PTHR35402:SF2">
    <property type="entry name" value="FLAGELLA ACCESSORY PROTEIN J"/>
    <property type="match status" value="1"/>
</dbReference>
<evidence type="ECO:0000313" key="8">
    <source>
        <dbReference type="EMBL" id="MXR20595.1"/>
    </source>
</evidence>
<evidence type="ECO:0000256" key="6">
    <source>
        <dbReference type="SAM" id="Phobius"/>
    </source>
</evidence>
<dbReference type="Proteomes" id="UP000471521">
    <property type="component" value="Unassembled WGS sequence"/>
</dbReference>
<evidence type="ECO:0000256" key="1">
    <source>
        <dbReference type="ARBA" id="ARBA00004651"/>
    </source>
</evidence>
<keyword evidence="9" id="KW-1185">Reference proteome</keyword>
<dbReference type="GO" id="GO:0005886">
    <property type="term" value="C:plasma membrane"/>
    <property type="evidence" value="ECO:0007669"/>
    <property type="project" value="UniProtKB-SubCell"/>
</dbReference>
<feature type="transmembrane region" description="Helical" evidence="6">
    <location>
        <begin position="70"/>
        <end position="91"/>
    </location>
</feature>
<gene>
    <name evidence="8" type="primary">flaJ</name>
    <name evidence="8" type="ORF">GRX66_08235</name>
</gene>
<dbReference type="InterPro" id="IPR018076">
    <property type="entry name" value="T2SS_GspF_dom"/>
</dbReference>
<comment type="subcellular location">
    <subcellularLocation>
        <location evidence="1">Cell membrane</location>
        <topology evidence="1">Multi-pass membrane protein</topology>
    </subcellularLocation>
</comment>
<feature type="transmembrane region" description="Helical" evidence="6">
    <location>
        <begin position="472"/>
        <end position="494"/>
    </location>
</feature>
<feature type="transmembrane region" description="Helical" evidence="6">
    <location>
        <begin position="329"/>
        <end position="347"/>
    </location>
</feature>
<dbReference type="Pfam" id="PF00482">
    <property type="entry name" value="T2SSF"/>
    <property type="match status" value="1"/>
</dbReference>
<feature type="transmembrane region" description="Helical" evidence="6">
    <location>
        <begin position="294"/>
        <end position="317"/>
    </location>
</feature>
<accession>A0A6B0SFT7</accession>
<feature type="transmembrane region" description="Helical" evidence="6">
    <location>
        <begin position="250"/>
        <end position="273"/>
    </location>
</feature>
<dbReference type="PANTHER" id="PTHR35402">
    <property type="entry name" value="INTEGRAL MEMBRANE PROTEIN-RELATED"/>
    <property type="match status" value="1"/>
</dbReference>
<feature type="transmembrane region" description="Helical" evidence="6">
    <location>
        <begin position="41"/>
        <end position="64"/>
    </location>
</feature>
<keyword evidence="4 6" id="KW-1133">Transmembrane helix</keyword>
<feature type="transmembrane region" description="Helical" evidence="6">
    <location>
        <begin position="524"/>
        <end position="544"/>
    </location>
</feature>
<dbReference type="NCBIfam" id="NF004704">
    <property type="entry name" value="PRK06041.1-2"/>
    <property type="match status" value="1"/>
</dbReference>
<keyword evidence="2" id="KW-1003">Cell membrane</keyword>
<evidence type="ECO:0000259" key="7">
    <source>
        <dbReference type="Pfam" id="PF00482"/>
    </source>
</evidence>
<evidence type="ECO:0000256" key="2">
    <source>
        <dbReference type="ARBA" id="ARBA00022475"/>
    </source>
</evidence>
<dbReference type="OrthoDB" id="141855at2157"/>
<dbReference type="RefSeq" id="WP_159526136.1">
    <property type="nucleotide sequence ID" value="NZ_WUUU01000051.1"/>
</dbReference>
<sequence>MSAEDVEADPTTPESGTLDDLELGDLVDSIMASYRRMSMPAFTYAILIVVPSVVFLIATVLTVLFVDLPLFVAVPIPMLGALSAVTAVLYPKIKQDQRRTRMENRFHLFVTHMTILSTTNIDRVEVFRRIGAEEEYGPLAEEARRIVQLIDAWNQSLDDACRMRAKKVPSDLVADFLDRLAYTINSGETLESYLTSEQDAIIKNYATVYEGQLENLQVMKDLYLSMVLSVTFALVFATVLPILSGTNPTMTVSAVVVLYSFIQIGFLYAIYTLAPSDPLWYFPEDVTTSTEWRLRIAVVVGVGLSLLLVVGVLAIQLGWTRIDPHVVPLPMYAAVPTTPLLIPGFVARAEEERVKDRDDSFTSFIRALGASETARQTTTTRVLQTLRTKEFGALTQLIDDLYKRLNLRIDASRAWRYFTADAHSYLIQKFSEMYLIGRQMGGDPKHLGDLISGNMSEVQQLRQRRNQAVSTMIGVLYGISAAATFAFFIGLGIVDVISGLGLDFSNSAFDVGSIISTDVYDLELIEYLLVLTVLVNALLSSLMIRVVDGGHKVNAYIHFVVLTWISAVIGSLTLRLVSSLLSV</sequence>
<reference evidence="8 9" key="1">
    <citation type="submission" date="2019-12" db="EMBL/GenBank/DDBJ databases">
        <title>Isolation and characterization of three novel carbon monoxide-oxidizing members of Halobacteria from salione crusts and soils.</title>
        <authorList>
            <person name="Myers M.R."/>
            <person name="King G.M."/>
        </authorList>
    </citation>
    <scope>NUCLEOTIDE SEQUENCE [LARGE SCALE GENOMIC DNA]</scope>
    <source>
        <strain evidence="8 9">PCN9</strain>
    </source>
</reference>
<dbReference type="AlphaFoldDB" id="A0A6B0SFT7"/>
<protein>
    <submittedName>
        <fullName evidence="8">Archaellar assembly protein FlaJ</fullName>
    </submittedName>
</protein>
<keyword evidence="3 6" id="KW-0812">Transmembrane</keyword>
<dbReference type="EMBL" id="WUUU01000051">
    <property type="protein sequence ID" value="MXR20595.1"/>
    <property type="molecule type" value="Genomic_DNA"/>
</dbReference>
<evidence type="ECO:0000256" key="5">
    <source>
        <dbReference type="ARBA" id="ARBA00023136"/>
    </source>
</evidence>
<evidence type="ECO:0000256" key="3">
    <source>
        <dbReference type="ARBA" id="ARBA00022692"/>
    </source>
</evidence>
<feature type="transmembrane region" description="Helical" evidence="6">
    <location>
        <begin position="556"/>
        <end position="577"/>
    </location>
</feature>
<dbReference type="InterPro" id="IPR056569">
    <property type="entry name" value="ArlJ-like"/>
</dbReference>
<keyword evidence="5 6" id="KW-0472">Membrane</keyword>
<feature type="domain" description="Type II secretion system protein GspF" evidence="7">
    <location>
        <begin position="109"/>
        <end position="236"/>
    </location>
</feature>
<evidence type="ECO:0000256" key="4">
    <source>
        <dbReference type="ARBA" id="ARBA00022989"/>
    </source>
</evidence>
<organism evidence="8 9">
    <name type="scientific">Halobacterium bonnevillei</name>
    <dbReference type="NCBI Taxonomy" id="2692200"/>
    <lineage>
        <taxon>Archaea</taxon>
        <taxon>Methanobacteriati</taxon>
        <taxon>Methanobacteriota</taxon>
        <taxon>Stenosarchaea group</taxon>
        <taxon>Halobacteria</taxon>
        <taxon>Halobacteriales</taxon>
        <taxon>Halobacteriaceae</taxon>
        <taxon>Halobacterium</taxon>
    </lineage>
</organism>
<comment type="caution">
    <text evidence="8">The sequence shown here is derived from an EMBL/GenBank/DDBJ whole genome shotgun (WGS) entry which is preliminary data.</text>
</comment>
<proteinExistence type="predicted"/>
<name>A0A6B0SFT7_9EURY</name>
<feature type="transmembrane region" description="Helical" evidence="6">
    <location>
        <begin position="222"/>
        <end position="244"/>
    </location>
</feature>
<evidence type="ECO:0000313" key="9">
    <source>
        <dbReference type="Proteomes" id="UP000471521"/>
    </source>
</evidence>